<name>A0A840I993_9ACTN</name>
<dbReference type="AlphaFoldDB" id="A0A840I993"/>
<proteinExistence type="predicted"/>
<dbReference type="RefSeq" id="WP_183339602.1">
    <property type="nucleotide sequence ID" value="NZ_JACHNU010000001.1"/>
</dbReference>
<comment type="caution">
    <text evidence="1">The sequence shown here is derived from an EMBL/GenBank/DDBJ whole genome shotgun (WGS) entry which is preliminary data.</text>
</comment>
<protein>
    <recommendedName>
        <fullName evidence="3">Ribbon-helix-helix domain-containing protein</fullName>
    </recommendedName>
</protein>
<organism evidence="1 2">
    <name type="scientific">Conexibacter arvalis</name>
    <dbReference type="NCBI Taxonomy" id="912552"/>
    <lineage>
        <taxon>Bacteria</taxon>
        <taxon>Bacillati</taxon>
        <taxon>Actinomycetota</taxon>
        <taxon>Thermoleophilia</taxon>
        <taxon>Solirubrobacterales</taxon>
        <taxon>Conexibacteraceae</taxon>
        <taxon>Conexibacter</taxon>
    </lineage>
</organism>
<dbReference type="EMBL" id="JACHNU010000001">
    <property type="protein sequence ID" value="MBB4661436.1"/>
    <property type="molecule type" value="Genomic_DNA"/>
</dbReference>
<reference evidence="1 2" key="1">
    <citation type="submission" date="2020-08" db="EMBL/GenBank/DDBJ databases">
        <title>Genomic Encyclopedia of Archaeal and Bacterial Type Strains, Phase II (KMG-II): from individual species to whole genera.</title>
        <authorList>
            <person name="Goeker M."/>
        </authorList>
    </citation>
    <scope>NUCLEOTIDE SEQUENCE [LARGE SCALE GENOMIC DNA]</scope>
    <source>
        <strain evidence="1 2">DSM 23288</strain>
    </source>
</reference>
<evidence type="ECO:0008006" key="3">
    <source>
        <dbReference type="Google" id="ProtNLM"/>
    </source>
</evidence>
<gene>
    <name evidence="1" type="ORF">BDZ31_001009</name>
</gene>
<accession>A0A840I993</accession>
<keyword evidence="2" id="KW-1185">Reference proteome</keyword>
<sequence length="86" mass="9682">MTAPGTLHTTTARFDAEMWAAIEHHSHRLGIAHAEFIRGAVHHRLVHLDHTDRLTRLEQRVEAVADRGERMARVVGRLARGAQPHA</sequence>
<evidence type="ECO:0000313" key="1">
    <source>
        <dbReference type="EMBL" id="MBB4661436.1"/>
    </source>
</evidence>
<dbReference type="Proteomes" id="UP000585272">
    <property type="component" value="Unassembled WGS sequence"/>
</dbReference>
<evidence type="ECO:0000313" key="2">
    <source>
        <dbReference type="Proteomes" id="UP000585272"/>
    </source>
</evidence>